<dbReference type="OrthoDB" id="10062224at2759"/>
<evidence type="ECO:0000313" key="6">
    <source>
        <dbReference type="Proteomes" id="UP000663889"/>
    </source>
</evidence>
<sequence length="291" mass="32931">MRIKTSYRKKRIIDEEKENSTGNDAVVEQSLQSIVGNSKHSGIDNNSNIDLINAKEETFLQDEFDNIISPCSIINRYEDMDLVIDDKTNVAEFNADIISVLYEMTNLVKNDPITIHSQRGEKRSLENSSDNIENEKHSDSSKDTCDADISTRPKHPETIQYFIETADILRGDQEITNRFKDAAIVDITSVLNLDKNQLTRCHKKSSTATARAIIKCLFPHSESNFGYTQVHKAVIDAIVDYTKFSNPNGNASDAAIRRAISNYFSYLNRQRKTKEMVISNQAVKLSNKDSI</sequence>
<dbReference type="Proteomes" id="UP000663823">
    <property type="component" value="Unassembled WGS sequence"/>
</dbReference>
<dbReference type="Proteomes" id="UP000663882">
    <property type="component" value="Unassembled WGS sequence"/>
</dbReference>
<reference evidence="2" key="1">
    <citation type="submission" date="2021-02" db="EMBL/GenBank/DDBJ databases">
        <authorList>
            <person name="Nowell W R."/>
        </authorList>
    </citation>
    <scope>NUCLEOTIDE SEQUENCE</scope>
</reference>
<accession>A0A814KTR8</accession>
<name>A0A814KTR8_9BILA</name>
<comment type="caution">
    <text evidence="2">The sequence shown here is derived from an EMBL/GenBank/DDBJ whole genome shotgun (WGS) entry which is preliminary data.</text>
</comment>
<evidence type="ECO:0000256" key="1">
    <source>
        <dbReference type="SAM" id="MobiDB-lite"/>
    </source>
</evidence>
<proteinExistence type="predicted"/>
<evidence type="ECO:0000313" key="4">
    <source>
        <dbReference type="EMBL" id="CAF3853935.1"/>
    </source>
</evidence>
<protein>
    <recommendedName>
        <fullName evidence="7">BEN domain-containing protein</fullName>
    </recommendedName>
</protein>
<organism evidence="2 6">
    <name type="scientific">Rotaria sordida</name>
    <dbReference type="NCBI Taxonomy" id="392033"/>
    <lineage>
        <taxon>Eukaryota</taxon>
        <taxon>Metazoa</taxon>
        <taxon>Spiralia</taxon>
        <taxon>Gnathifera</taxon>
        <taxon>Rotifera</taxon>
        <taxon>Eurotatoria</taxon>
        <taxon>Bdelloidea</taxon>
        <taxon>Philodinida</taxon>
        <taxon>Philodinidae</taxon>
        <taxon>Rotaria</taxon>
    </lineage>
</organism>
<dbReference type="Proteomes" id="UP000663889">
    <property type="component" value="Unassembled WGS sequence"/>
</dbReference>
<evidence type="ECO:0008006" key="7">
    <source>
        <dbReference type="Google" id="ProtNLM"/>
    </source>
</evidence>
<dbReference type="EMBL" id="CAJOBE010002973">
    <property type="protein sequence ID" value="CAF3853935.1"/>
    <property type="molecule type" value="Genomic_DNA"/>
</dbReference>
<dbReference type="AlphaFoldDB" id="A0A814KTR8"/>
<evidence type="ECO:0000313" key="2">
    <source>
        <dbReference type="EMBL" id="CAF1055244.1"/>
    </source>
</evidence>
<dbReference type="EMBL" id="CAJOAX010008502">
    <property type="protein sequence ID" value="CAF4035272.1"/>
    <property type="molecule type" value="Genomic_DNA"/>
</dbReference>
<feature type="region of interest" description="Disordered" evidence="1">
    <location>
        <begin position="118"/>
        <end position="150"/>
    </location>
</feature>
<dbReference type="Proteomes" id="UP000663874">
    <property type="component" value="Unassembled WGS sequence"/>
</dbReference>
<dbReference type="EMBL" id="CAJNOO010001191">
    <property type="protein sequence ID" value="CAF1112291.1"/>
    <property type="molecule type" value="Genomic_DNA"/>
</dbReference>
<evidence type="ECO:0000313" key="5">
    <source>
        <dbReference type="EMBL" id="CAF4035272.1"/>
    </source>
</evidence>
<evidence type="ECO:0000313" key="3">
    <source>
        <dbReference type="EMBL" id="CAF1112291.1"/>
    </source>
</evidence>
<dbReference type="EMBL" id="CAJNOU010000645">
    <property type="protein sequence ID" value="CAF1055244.1"/>
    <property type="molecule type" value="Genomic_DNA"/>
</dbReference>
<gene>
    <name evidence="4" type="ORF">FNK824_LOCUS18088</name>
    <name evidence="5" type="ORF">OTI717_LOCUS30851</name>
    <name evidence="3" type="ORF">RFH988_LOCUS19902</name>
    <name evidence="2" type="ORF">SEV965_LOCUS13554</name>
</gene>
<feature type="compositionally biased region" description="Basic and acidic residues" evidence="1">
    <location>
        <begin position="133"/>
        <end position="150"/>
    </location>
</feature>